<protein>
    <recommendedName>
        <fullName evidence="2">Cytosolic protein</fullName>
    </recommendedName>
</protein>
<dbReference type="EMBL" id="DTFV01000134">
    <property type="protein sequence ID" value="HGI31529.1"/>
    <property type="molecule type" value="Genomic_DNA"/>
</dbReference>
<accession>A0A7V4DEZ7</accession>
<dbReference type="Pfam" id="PF20095">
    <property type="entry name" value="DUF6485"/>
    <property type="match status" value="1"/>
</dbReference>
<sequence length="66" mass="7618">MPECHLKENLAQCTCTYLSCTKRGKCCECVAYHRAHGEIPGCFFPPDVERTYDRSIRRFIAAYQKA</sequence>
<dbReference type="AlphaFoldDB" id="A0A7V4DEZ7"/>
<evidence type="ECO:0008006" key="2">
    <source>
        <dbReference type="Google" id="ProtNLM"/>
    </source>
</evidence>
<gene>
    <name evidence="1" type="ORF">ENV30_09550</name>
</gene>
<name>A0A7V4DEZ7_9BACT</name>
<reference evidence="1" key="1">
    <citation type="journal article" date="2020" name="mSystems">
        <title>Genome- and Community-Level Interaction Insights into Carbon Utilization and Element Cycling Functions of Hydrothermarchaeota in Hydrothermal Sediment.</title>
        <authorList>
            <person name="Zhou Z."/>
            <person name="Liu Y."/>
            <person name="Xu W."/>
            <person name="Pan J."/>
            <person name="Luo Z.H."/>
            <person name="Li M."/>
        </authorList>
    </citation>
    <scope>NUCLEOTIDE SEQUENCE [LARGE SCALE GENOMIC DNA]</scope>
    <source>
        <strain evidence="1">SpSt-747</strain>
    </source>
</reference>
<proteinExistence type="predicted"/>
<evidence type="ECO:0000313" key="1">
    <source>
        <dbReference type="EMBL" id="HGI31529.1"/>
    </source>
</evidence>
<organism evidence="1">
    <name type="scientific">Candidatus Caldatribacterium californiense</name>
    <dbReference type="NCBI Taxonomy" id="1454726"/>
    <lineage>
        <taxon>Bacteria</taxon>
        <taxon>Pseudomonadati</taxon>
        <taxon>Atribacterota</taxon>
        <taxon>Atribacteria</taxon>
        <taxon>Atribacterales</taxon>
        <taxon>Candidatus Caldatribacteriaceae</taxon>
        <taxon>Candidatus Caldatribacterium</taxon>
    </lineage>
</organism>
<comment type="caution">
    <text evidence="1">The sequence shown here is derived from an EMBL/GenBank/DDBJ whole genome shotgun (WGS) entry which is preliminary data.</text>
</comment>